<evidence type="ECO:0000313" key="1">
    <source>
        <dbReference type="EMBL" id="EYC12363.1"/>
    </source>
</evidence>
<name>A0A016UCL4_9BILA</name>
<accession>A0A016UCL4</accession>
<sequence>MCGRTQVLDVHFTTIADAPVGKGIKVITVCDGDMTERDLPRRAEVATGLLSYRRIKKCMKPIFTIDEKWCPRVNIKCIPT</sequence>
<gene>
    <name evidence="1" type="primary">Acey_s0047.g1442</name>
    <name evidence="1" type="ORF">Y032_0047g1442</name>
</gene>
<keyword evidence="2" id="KW-1185">Reference proteome</keyword>
<comment type="caution">
    <text evidence="1">The sequence shown here is derived from an EMBL/GenBank/DDBJ whole genome shotgun (WGS) entry which is preliminary data.</text>
</comment>
<dbReference type="Proteomes" id="UP000024635">
    <property type="component" value="Unassembled WGS sequence"/>
</dbReference>
<organism evidence="1 2">
    <name type="scientific">Ancylostoma ceylanicum</name>
    <dbReference type="NCBI Taxonomy" id="53326"/>
    <lineage>
        <taxon>Eukaryota</taxon>
        <taxon>Metazoa</taxon>
        <taxon>Ecdysozoa</taxon>
        <taxon>Nematoda</taxon>
        <taxon>Chromadorea</taxon>
        <taxon>Rhabditida</taxon>
        <taxon>Rhabditina</taxon>
        <taxon>Rhabditomorpha</taxon>
        <taxon>Strongyloidea</taxon>
        <taxon>Ancylostomatidae</taxon>
        <taxon>Ancylostomatinae</taxon>
        <taxon>Ancylostoma</taxon>
    </lineage>
</organism>
<dbReference type="AlphaFoldDB" id="A0A016UCL4"/>
<reference evidence="2" key="1">
    <citation type="journal article" date="2015" name="Nat. Genet.">
        <title>The genome and transcriptome of the zoonotic hookworm Ancylostoma ceylanicum identify infection-specific gene families.</title>
        <authorList>
            <person name="Schwarz E.M."/>
            <person name="Hu Y."/>
            <person name="Antoshechkin I."/>
            <person name="Miller M.M."/>
            <person name="Sternberg P.W."/>
            <person name="Aroian R.V."/>
        </authorList>
    </citation>
    <scope>NUCLEOTIDE SEQUENCE</scope>
    <source>
        <strain evidence="2">HY135</strain>
    </source>
</reference>
<protein>
    <submittedName>
        <fullName evidence="1">Uncharacterized protein</fullName>
    </submittedName>
</protein>
<dbReference type="EMBL" id="JARK01001383">
    <property type="protein sequence ID" value="EYC12363.1"/>
    <property type="molecule type" value="Genomic_DNA"/>
</dbReference>
<proteinExistence type="predicted"/>
<evidence type="ECO:0000313" key="2">
    <source>
        <dbReference type="Proteomes" id="UP000024635"/>
    </source>
</evidence>